<evidence type="ECO:0000256" key="4">
    <source>
        <dbReference type="ARBA" id="ARBA00022679"/>
    </source>
</evidence>
<keyword evidence="7" id="KW-1185">Reference proteome</keyword>
<dbReference type="PANTHER" id="PTHR11952">
    <property type="entry name" value="UDP- GLUCOSE PYROPHOSPHORYLASE"/>
    <property type="match status" value="1"/>
</dbReference>
<dbReference type="InterPro" id="IPR002618">
    <property type="entry name" value="UDPGP_fam"/>
</dbReference>
<dbReference type="AlphaFoldDB" id="A0A915N098"/>
<evidence type="ECO:0000256" key="6">
    <source>
        <dbReference type="ARBA" id="ARBA00048493"/>
    </source>
</evidence>
<keyword evidence="4" id="KW-0808">Transferase</keyword>
<evidence type="ECO:0000256" key="3">
    <source>
        <dbReference type="ARBA" id="ARBA00012457"/>
    </source>
</evidence>
<reference evidence="8" key="1">
    <citation type="submission" date="2022-11" db="UniProtKB">
        <authorList>
            <consortium name="WormBaseParasite"/>
        </authorList>
    </citation>
    <scope>IDENTIFICATION</scope>
</reference>
<dbReference type="Proteomes" id="UP000887561">
    <property type="component" value="Unplaced"/>
</dbReference>
<name>A0A915N098_MELJA</name>
<dbReference type="InterPro" id="IPR029044">
    <property type="entry name" value="Nucleotide-diphossugar_trans"/>
</dbReference>
<dbReference type="Gene3D" id="3.90.550.10">
    <property type="entry name" value="Spore Coat Polysaccharide Biosynthesis Protein SpsA, Chain A"/>
    <property type="match status" value="1"/>
</dbReference>
<dbReference type="SUPFAM" id="SSF53448">
    <property type="entry name" value="Nucleotide-diphospho-sugar transferases"/>
    <property type="match status" value="2"/>
</dbReference>
<evidence type="ECO:0000313" key="7">
    <source>
        <dbReference type="Proteomes" id="UP000887561"/>
    </source>
</evidence>
<evidence type="ECO:0000256" key="2">
    <source>
        <dbReference type="ARBA" id="ARBA00010401"/>
    </source>
</evidence>
<evidence type="ECO:0000313" key="8">
    <source>
        <dbReference type="WBParaSite" id="scaffold7054_cov225.g11596"/>
    </source>
</evidence>
<dbReference type="GO" id="GO:0003977">
    <property type="term" value="F:UDP-N-acetylglucosamine diphosphorylase activity"/>
    <property type="evidence" value="ECO:0007669"/>
    <property type="project" value="UniProtKB-EC"/>
</dbReference>
<dbReference type="InterPro" id="IPR039741">
    <property type="entry name" value="UDP-sugar_pyrophosphorylase"/>
</dbReference>
<proteinExistence type="inferred from homology"/>
<dbReference type="EC" id="2.7.7.23" evidence="3"/>
<comment type="similarity">
    <text evidence="2">Belongs to the UDPGP type 1 family.</text>
</comment>
<accession>A0A915N098</accession>
<comment type="pathway">
    <text evidence="1">Nucleotide-sugar biosynthesis; UDP-N-acetyl-alpha-D-glucosamine biosynthesis; UDP-N-acetyl-alpha-D-glucosamine from N-acetyl-alpha-D-glucosamine 1-phosphate: step 1/1.</text>
</comment>
<keyword evidence="5" id="KW-0548">Nucleotidyltransferase</keyword>
<organism evidence="7 8">
    <name type="scientific">Meloidogyne javanica</name>
    <name type="common">Root-knot nematode worm</name>
    <dbReference type="NCBI Taxonomy" id="6303"/>
    <lineage>
        <taxon>Eukaryota</taxon>
        <taxon>Metazoa</taxon>
        <taxon>Ecdysozoa</taxon>
        <taxon>Nematoda</taxon>
        <taxon>Chromadorea</taxon>
        <taxon>Rhabditida</taxon>
        <taxon>Tylenchina</taxon>
        <taxon>Tylenchomorpha</taxon>
        <taxon>Tylenchoidea</taxon>
        <taxon>Meloidogynidae</taxon>
        <taxon>Meloidogyninae</taxon>
        <taxon>Meloidogyne</taxon>
        <taxon>Meloidogyne incognita group</taxon>
    </lineage>
</organism>
<evidence type="ECO:0000256" key="1">
    <source>
        <dbReference type="ARBA" id="ARBA00005208"/>
    </source>
</evidence>
<sequence length="414" mass="46995">MIATLKNIAPIEQDYYDRQQFSATELNRFFDIGLESISQGKLAVITLAGGQASRLGSSLPKGIINLGTGLGAEKDSLLFLQACQISYLQKKAKGRIIWLVMTSKTTDAKIREHLDIILKKTNLDWKNRVKVARRYGKKAVIANAQKLPKWQSGERAPVMIFIQNEIPAHDFDGQPLLSAPDRPVTSPDGNGGIYQAILPKLPELEEMGIEYFHVYCVDNILCRVPDLHMIGFAVDNKADCVLKKQFKVIEKKDPSEKVGHVCVEDGKIKVLEYSEIPKELAEKRDPKFPEKLFFRAGNIANHFFTLDFLKKACLEFDSLPYHEARKRIPYWDPATGRNVQPNSENGIKKERFIFDAFIHSKNFMVWQVPREEEFSPLKNPDSAGVDCLSTCIRDFTSVNGNVIREMVKEFCKKE</sequence>
<evidence type="ECO:0000256" key="5">
    <source>
        <dbReference type="ARBA" id="ARBA00022695"/>
    </source>
</evidence>
<comment type="catalytic activity">
    <reaction evidence="6">
        <text>N-acetyl-alpha-D-glucosamine 1-phosphate + UTP + H(+) = UDP-N-acetyl-alpha-D-glucosamine + diphosphate</text>
        <dbReference type="Rhea" id="RHEA:13509"/>
        <dbReference type="ChEBI" id="CHEBI:15378"/>
        <dbReference type="ChEBI" id="CHEBI:33019"/>
        <dbReference type="ChEBI" id="CHEBI:46398"/>
        <dbReference type="ChEBI" id="CHEBI:57705"/>
        <dbReference type="ChEBI" id="CHEBI:57776"/>
        <dbReference type="EC" id="2.7.7.23"/>
    </reaction>
</comment>
<protein>
    <recommendedName>
        <fullName evidence="3">UDP-N-acetylglucosamine diphosphorylase</fullName>
        <ecNumber evidence="3">2.7.7.23</ecNumber>
    </recommendedName>
</protein>
<dbReference type="Pfam" id="PF01704">
    <property type="entry name" value="UDPGP"/>
    <property type="match status" value="2"/>
</dbReference>
<dbReference type="WBParaSite" id="scaffold7054_cov225.g11596">
    <property type="protein sequence ID" value="scaffold7054_cov225.g11596"/>
    <property type="gene ID" value="scaffold7054_cov225.g11596"/>
</dbReference>
<dbReference type="PANTHER" id="PTHR11952:SF2">
    <property type="entry name" value="LD24639P"/>
    <property type="match status" value="1"/>
</dbReference>